<dbReference type="STRING" id="690307.A0A1L9WK01"/>
<dbReference type="SUPFAM" id="SSF51011">
    <property type="entry name" value="Glycosyl hydrolase domain"/>
    <property type="match status" value="1"/>
</dbReference>
<dbReference type="GeneID" id="30979628"/>
<keyword evidence="2 6" id="KW-0378">Hydrolase</keyword>
<evidence type="ECO:0000313" key="11">
    <source>
        <dbReference type="Proteomes" id="UP000184546"/>
    </source>
</evidence>
<feature type="domain" description="Glycosyl hydrolase family 31 C-terminal" evidence="9">
    <location>
        <begin position="619"/>
        <end position="709"/>
    </location>
</feature>
<dbReference type="NCBIfam" id="NF007940">
    <property type="entry name" value="PRK10658.1"/>
    <property type="match status" value="1"/>
</dbReference>
<dbReference type="Pfam" id="PF13802">
    <property type="entry name" value="Gal_mutarotas_2"/>
    <property type="match status" value="1"/>
</dbReference>
<dbReference type="CDD" id="cd14752">
    <property type="entry name" value="GH31_N"/>
    <property type="match status" value="1"/>
</dbReference>
<dbReference type="Gene3D" id="2.60.40.1760">
    <property type="entry name" value="glycosyl hydrolase (family 31)"/>
    <property type="match status" value="1"/>
</dbReference>
<dbReference type="SUPFAM" id="SSF51445">
    <property type="entry name" value="(Trans)glycosidases"/>
    <property type="match status" value="1"/>
</dbReference>
<dbReference type="Pfam" id="PF01055">
    <property type="entry name" value="Glyco_hydro_31_2nd"/>
    <property type="match status" value="1"/>
</dbReference>
<evidence type="ECO:0000259" key="7">
    <source>
        <dbReference type="Pfam" id="PF01055"/>
    </source>
</evidence>
<dbReference type="EC" id="3.2.1.177" evidence="5"/>
<evidence type="ECO:0000256" key="3">
    <source>
        <dbReference type="ARBA" id="ARBA00023295"/>
    </source>
</evidence>
<dbReference type="CDD" id="cd06593">
    <property type="entry name" value="GH31_xylosidase_YicI"/>
    <property type="match status" value="1"/>
</dbReference>
<protein>
    <recommendedName>
        <fullName evidence="5">alpha-D-xyloside xylohydrolase</fullName>
        <ecNumber evidence="5">3.2.1.177</ecNumber>
    </recommendedName>
</protein>
<evidence type="ECO:0000256" key="6">
    <source>
        <dbReference type="RuleBase" id="RU361185"/>
    </source>
</evidence>
<dbReference type="SUPFAM" id="SSF74650">
    <property type="entry name" value="Galactose mutarotase-like"/>
    <property type="match status" value="1"/>
</dbReference>
<dbReference type="EMBL" id="KV878985">
    <property type="protein sequence ID" value="OJJ96482.1"/>
    <property type="molecule type" value="Genomic_DNA"/>
</dbReference>
<gene>
    <name evidence="10" type="ORF">ASPACDRAFT_81189</name>
</gene>
<keyword evidence="3 6" id="KW-0326">Glycosidase</keyword>
<dbReference type="InterPro" id="IPR000322">
    <property type="entry name" value="Glyco_hydro_31_TIM"/>
</dbReference>
<dbReference type="Gene3D" id="3.20.20.80">
    <property type="entry name" value="Glycosidases"/>
    <property type="match status" value="1"/>
</dbReference>
<dbReference type="GO" id="GO:0061634">
    <property type="term" value="F:alpha-D-xyloside xylohydrolase"/>
    <property type="evidence" value="ECO:0007669"/>
    <property type="project" value="UniProtKB-EC"/>
</dbReference>
<accession>A0A1L9WK01</accession>
<dbReference type="RefSeq" id="XP_020052822.1">
    <property type="nucleotide sequence ID" value="XM_020205814.1"/>
</dbReference>
<dbReference type="InterPro" id="IPR048395">
    <property type="entry name" value="Glyco_hydro_31_C"/>
</dbReference>
<dbReference type="VEuPathDB" id="FungiDB:ASPACDRAFT_81189"/>
<dbReference type="InterPro" id="IPR013780">
    <property type="entry name" value="Glyco_hydro_b"/>
</dbReference>
<evidence type="ECO:0000256" key="2">
    <source>
        <dbReference type="ARBA" id="ARBA00022801"/>
    </source>
</evidence>
<dbReference type="Proteomes" id="UP000184546">
    <property type="component" value="Unassembled WGS sequence"/>
</dbReference>
<evidence type="ECO:0000256" key="4">
    <source>
        <dbReference type="ARBA" id="ARBA00052064"/>
    </source>
</evidence>
<dbReference type="FunFam" id="3.20.20.80:FF:000053">
    <property type="entry name" value="Alpha-xylosidase YicI"/>
    <property type="match status" value="1"/>
</dbReference>
<dbReference type="FunFam" id="2.60.40.1760:FF:000009">
    <property type="entry name" value="Sugar hydrolase"/>
    <property type="match status" value="1"/>
</dbReference>
<dbReference type="GO" id="GO:0005975">
    <property type="term" value="P:carbohydrate metabolic process"/>
    <property type="evidence" value="ECO:0007669"/>
    <property type="project" value="InterPro"/>
</dbReference>
<proteinExistence type="inferred from homology"/>
<evidence type="ECO:0000259" key="8">
    <source>
        <dbReference type="Pfam" id="PF13802"/>
    </source>
</evidence>
<feature type="domain" description="Glycoside hydrolase family 31 TIM barrel" evidence="7">
    <location>
        <begin position="282"/>
        <end position="608"/>
    </location>
</feature>
<keyword evidence="11" id="KW-1185">Reference proteome</keyword>
<organism evidence="10 11">
    <name type="scientific">Aspergillus aculeatus (strain ATCC 16872 / CBS 172.66 / WB 5094)</name>
    <dbReference type="NCBI Taxonomy" id="690307"/>
    <lineage>
        <taxon>Eukaryota</taxon>
        <taxon>Fungi</taxon>
        <taxon>Dikarya</taxon>
        <taxon>Ascomycota</taxon>
        <taxon>Pezizomycotina</taxon>
        <taxon>Eurotiomycetes</taxon>
        <taxon>Eurotiomycetidae</taxon>
        <taxon>Eurotiales</taxon>
        <taxon>Aspergillaceae</taxon>
        <taxon>Aspergillus</taxon>
        <taxon>Aspergillus subgen. Circumdati</taxon>
    </lineage>
</organism>
<evidence type="ECO:0000256" key="5">
    <source>
        <dbReference type="ARBA" id="ARBA00066962"/>
    </source>
</evidence>
<dbReference type="FunFam" id="2.60.40.1180:FF:000057">
    <property type="entry name" value="Sugar hydrolase, putative"/>
    <property type="match status" value="1"/>
</dbReference>
<dbReference type="Gene3D" id="2.60.40.1180">
    <property type="entry name" value="Golgi alpha-mannosidase II"/>
    <property type="match status" value="1"/>
</dbReference>
<dbReference type="PANTHER" id="PTHR43053:SF4">
    <property type="entry name" value="MYOGENESIS-REGULATING GLYCOSIDASE"/>
    <property type="match status" value="1"/>
</dbReference>
<reference evidence="11" key="1">
    <citation type="journal article" date="2017" name="Genome Biol.">
        <title>Comparative genomics reveals high biological diversity and specific adaptations in the industrially and medically important fungal genus Aspergillus.</title>
        <authorList>
            <person name="de Vries R.P."/>
            <person name="Riley R."/>
            <person name="Wiebenga A."/>
            <person name="Aguilar-Osorio G."/>
            <person name="Amillis S."/>
            <person name="Uchima C.A."/>
            <person name="Anderluh G."/>
            <person name="Asadollahi M."/>
            <person name="Askin M."/>
            <person name="Barry K."/>
            <person name="Battaglia E."/>
            <person name="Bayram O."/>
            <person name="Benocci T."/>
            <person name="Braus-Stromeyer S.A."/>
            <person name="Caldana C."/>
            <person name="Canovas D."/>
            <person name="Cerqueira G.C."/>
            <person name="Chen F."/>
            <person name="Chen W."/>
            <person name="Choi C."/>
            <person name="Clum A."/>
            <person name="Dos Santos R.A."/>
            <person name="Damasio A.R."/>
            <person name="Diallinas G."/>
            <person name="Emri T."/>
            <person name="Fekete E."/>
            <person name="Flipphi M."/>
            <person name="Freyberg S."/>
            <person name="Gallo A."/>
            <person name="Gournas C."/>
            <person name="Habgood R."/>
            <person name="Hainaut M."/>
            <person name="Harispe M.L."/>
            <person name="Henrissat B."/>
            <person name="Hilden K.S."/>
            <person name="Hope R."/>
            <person name="Hossain A."/>
            <person name="Karabika E."/>
            <person name="Karaffa L."/>
            <person name="Karanyi Z."/>
            <person name="Krasevec N."/>
            <person name="Kuo A."/>
            <person name="Kusch H."/>
            <person name="LaButti K."/>
            <person name="Lagendijk E.L."/>
            <person name="Lapidus A."/>
            <person name="Levasseur A."/>
            <person name="Lindquist E."/>
            <person name="Lipzen A."/>
            <person name="Logrieco A.F."/>
            <person name="MacCabe A."/>
            <person name="Maekelae M.R."/>
            <person name="Malavazi I."/>
            <person name="Melin P."/>
            <person name="Meyer V."/>
            <person name="Mielnichuk N."/>
            <person name="Miskei M."/>
            <person name="Molnar A.P."/>
            <person name="Mule G."/>
            <person name="Ngan C.Y."/>
            <person name="Orejas M."/>
            <person name="Orosz E."/>
            <person name="Ouedraogo J.P."/>
            <person name="Overkamp K.M."/>
            <person name="Park H.-S."/>
            <person name="Perrone G."/>
            <person name="Piumi F."/>
            <person name="Punt P.J."/>
            <person name="Ram A.F."/>
            <person name="Ramon A."/>
            <person name="Rauscher S."/>
            <person name="Record E."/>
            <person name="Riano-Pachon D.M."/>
            <person name="Robert V."/>
            <person name="Roehrig J."/>
            <person name="Ruller R."/>
            <person name="Salamov A."/>
            <person name="Salih N.S."/>
            <person name="Samson R.A."/>
            <person name="Sandor E."/>
            <person name="Sanguinetti M."/>
            <person name="Schuetze T."/>
            <person name="Sepcic K."/>
            <person name="Shelest E."/>
            <person name="Sherlock G."/>
            <person name="Sophianopoulou V."/>
            <person name="Squina F.M."/>
            <person name="Sun H."/>
            <person name="Susca A."/>
            <person name="Todd R.B."/>
            <person name="Tsang A."/>
            <person name="Unkles S.E."/>
            <person name="van de Wiele N."/>
            <person name="van Rossen-Uffink D."/>
            <person name="Oliveira J.V."/>
            <person name="Vesth T.C."/>
            <person name="Visser J."/>
            <person name="Yu J.-H."/>
            <person name="Zhou M."/>
            <person name="Andersen M.R."/>
            <person name="Archer D.B."/>
            <person name="Baker S.E."/>
            <person name="Benoit I."/>
            <person name="Brakhage A.A."/>
            <person name="Braus G.H."/>
            <person name="Fischer R."/>
            <person name="Frisvad J.C."/>
            <person name="Goldman G.H."/>
            <person name="Houbraken J."/>
            <person name="Oakley B."/>
            <person name="Pocsi I."/>
            <person name="Scazzocchio C."/>
            <person name="Seiboth B."/>
            <person name="vanKuyk P.A."/>
            <person name="Wortman J."/>
            <person name="Dyer P.S."/>
            <person name="Grigoriev I.V."/>
        </authorList>
    </citation>
    <scope>NUCLEOTIDE SEQUENCE [LARGE SCALE GENOMIC DNA]</scope>
    <source>
        <strain evidence="11">ATCC 16872 / CBS 172.66 / WB 5094</strain>
    </source>
</reference>
<dbReference type="OMA" id="QGVDCFK"/>
<comment type="catalytic activity">
    <reaction evidence="4">
        <text>Hydrolysis of terminal, non-reducing alpha-D-xylose residues with release of alpha-D-xylose.</text>
        <dbReference type="EC" id="3.2.1.177"/>
    </reaction>
</comment>
<name>A0A1L9WK01_ASPA1</name>
<evidence type="ECO:0000256" key="1">
    <source>
        <dbReference type="ARBA" id="ARBA00007806"/>
    </source>
</evidence>
<dbReference type="AlphaFoldDB" id="A0A1L9WK01"/>
<evidence type="ECO:0000259" key="9">
    <source>
        <dbReference type="Pfam" id="PF21365"/>
    </source>
</evidence>
<comment type="similarity">
    <text evidence="1 6">Belongs to the glycosyl hydrolase 31 family.</text>
</comment>
<dbReference type="InterPro" id="IPR050985">
    <property type="entry name" value="Alpha-glycosidase_related"/>
</dbReference>
<sequence>MKFTEGMWRIREGIRIDWMNNVERLSIENETVDLLLNKFQRHRGDTLNSATVSAQVTSPLEGIIGVKLVHWAGGIGKGPHYELTTSTGHTQISHEENQALHYRSGGLDLAVTTAPNELDFVFSACSNSNNNNNNNRKLTGHSWRSIGYIGDQTTEKSRWDDGIFFERQGYMLAALDLGVGEKLYGLGERFGPFVKNGQTVDIWNEDGGTSSELAYKNIPFYLSSAGYGVFVNHPGKVSLELQSERTTRVNISVPGEELEYFVIYGDSPKAILERYTALTGRPSLVPAWSYNLWLTTSFTTNYDEQTVTGFLDGFRDREIPLGVFHFDCFWMKSYQWCDFEFDSAMFPDAAGYIKRLKERGLRISVWLNPYVGQASPLFKEGKEKGYFIKRTDGTVWQWDYWQAGMAIVDFTNPAARTWFQHHLRRLLDLGVDSFKTDFGERIPYRNVTYFDETIDPTRMHNYYTLTFNELCYTTLLHHHPDNIDPTTHETTNKSGAVLFARSTAAGGQKFPIHWGGDCESTYEAMAESLRGCLSLSLSGFIFWASDIGGFEGTPPPDVYKRWVQFGLLSTHSRLHGSHSFRVPWIYGEDCSVVLRDCVKRKIALTPYLLRSALEGGRRGTPVMRPLLLEFPHDKNAWSVDTVYMLGGDLLVAPVFSKEGVVEFYVPDTKEGGEWVSWFDHSRKYQGGRWYTETHGFETLPLLIRPGAVVPVNFQLTKPEDEPLSGLEVLVNGDIPGVVEVEVVDPVRAHEVRKVVRVRKEEGGVVKADVEGVKVTVIQ</sequence>
<dbReference type="OrthoDB" id="1334205at2759"/>
<dbReference type="Pfam" id="PF21365">
    <property type="entry name" value="Glyco_hydro_31_3rd"/>
    <property type="match status" value="1"/>
</dbReference>
<dbReference type="PANTHER" id="PTHR43053">
    <property type="entry name" value="GLYCOSIDASE FAMILY 31"/>
    <property type="match status" value="1"/>
</dbReference>
<dbReference type="GO" id="GO:0030246">
    <property type="term" value="F:carbohydrate binding"/>
    <property type="evidence" value="ECO:0007669"/>
    <property type="project" value="InterPro"/>
</dbReference>
<feature type="domain" description="Glycoside hydrolase family 31 N-terminal" evidence="8">
    <location>
        <begin position="55"/>
        <end position="238"/>
    </location>
</feature>
<dbReference type="InterPro" id="IPR011013">
    <property type="entry name" value="Gal_mutarotase_sf_dom"/>
</dbReference>
<dbReference type="InterPro" id="IPR017853">
    <property type="entry name" value="GH"/>
</dbReference>
<dbReference type="InterPro" id="IPR025887">
    <property type="entry name" value="Glyco_hydro_31_N_dom"/>
</dbReference>
<evidence type="ECO:0000313" key="10">
    <source>
        <dbReference type="EMBL" id="OJJ96482.1"/>
    </source>
</evidence>